<dbReference type="RefSeq" id="XP_038858968.1">
    <property type="nucleotide sequence ID" value="XM_039003040.1"/>
</dbReference>
<dbReference type="GeneID" id="120055114"/>
<proteinExistence type="predicted"/>
<name>A0A8U1BZC2_SALNM</name>
<dbReference type="GO" id="GO:0003676">
    <property type="term" value="F:nucleic acid binding"/>
    <property type="evidence" value="ECO:0007669"/>
    <property type="project" value="InterPro"/>
</dbReference>
<evidence type="ECO:0000313" key="3">
    <source>
        <dbReference type="RefSeq" id="XP_038858968.1"/>
    </source>
</evidence>
<gene>
    <name evidence="3" type="primary">LOC120055114</name>
</gene>
<keyword evidence="2" id="KW-1185">Reference proteome</keyword>
<dbReference type="InterPro" id="IPR040676">
    <property type="entry name" value="DUF5641"/>
</dbReference>
<dbReference type="Proteomes" id="UP000808372">
    <property type="component" value="Chromosome 1"/>
</dbReference>
<dbReference type="AlphaFoldDB" id="A0A8U1BZC2"/>
<dbReference type="PROSITE" id="PS50994">
    <property type="entry name" value="INTEGRASE"/>
    <property type="match status" value="1"/>
</dbReference>
<evidence type="ECO:0000259" key="1">
    <source>
        <dbReference type="PROSITE" id="PS50994"/>
    </source>
</evidence>
<evidence type="ECO:0000313" key="2">
    <source>
        <dbReference type="Proteomes" id="UP000808372"/>
    </source>
</evidence>
<feature type="domain" description="Integrase catalytic" evidence="1">
    <location>
        <begin position="85"/>
        <end position="277"/>
    </location>
</feature>
<dbReference type="PANTHER" id="PTHR47331:SF6">
    <property type="entry name" value="DOUBLECORTIN DOMAIN-CONTAINING PROTEIN"/>
    <property type="match status" value="1"/>
</dbReference>
<dbReference type="SUPFAM" id="SSF53098">
    <property type="entry name" value="Ribonuclease H-like"/>
    <property type="match status" value="1"/>
</dbReference>
<dbReference type="KEGG" id="snh:120055114"/>
<reference evidence="3" key="1">
    <citation type="submission" date="2025-08" db="UniProtKB">
        <authorList>
            <consortium name="RefSeq"/>
        </authorList>
    </citation>
    <scope>IDENTIFICATION</scope>
    <source>
        <tissue evidence="3">White muscle</tissue>
    </source>
</reference>
<dbReference type="PANTHER" id="PTHR47331">
    <property type="entry name" value="PHD-TYPE DOMAIN-CONTAINING PROTEIN"/>
    <property type="match status" value="1"/>
</dbReference>
<organism evidence="2 3">
    <name type="scientific">Salvelinus namaycush</name>
    <name type="common">Lake trout</name>
    <name type="synonym">Salmo namaycush</name>
    <dbReference type="NCBI Taxonomy" id="8040"/>
    <lineage>
        <taxon>Eukaryota</taxon>
        <taxon>Metazoa</taxon>
        <taxon>Chordata</taxon>
        <taxon>Craniata</taxon>
        <taxon>Vertebrata</taxon>
        <taxon>Euteleostomi</taxon>
        <taxon>Actinopterygii</taxon>
        <taxon>Neopterygii</taxon>
        <taxon>Teleostei</taxon>
        <taxon>Protacanthopterygii</taxon>
        <taxon>Salmoniformes</taxon>
        <taxon>Salmonidae</taxon>
        <taxon>Salmoninae</taxon>
        <taxon>Salvelinus</taxon>
    </lineage>
</organism>
<sequence>MSQDEKHPLIIPRTHHVATLLVRHYHEQVAHQGRHFSDGAIRAAGFWIIGSKRLVSGIIHKCVTCRKVRGRLVDQKMADLPADRLSSEPPFTSVGLDVFGPWNVITRRTRGGSADSKRWAVLFTCMSTRAVHIELIESMSTSSFINALRRFFSIRGPAKVLRSDRGTNFIGACRELGIDTNDSELTKYLSDKGCTWIFNPPHSSHMGGSWERLIGVARRILDAMLFQTGSTRLTHEVLSTLMSEVMAIINARPLVSVSTDPDMPAILTPSMLLTQKTSATSAPSGYFSMNDLHGKQWKQVQCLADTFWKRWRQEYLTTLQRRRKWTAEKPNVKVGDVVLLKDSQAHRNDWPVGLVVKTFPSTDKKVRKVELKIVKQGAAKVFLRPISEIVVLLSEAS</sequence>
<protein>
    <submittedName>
        <fullName evidence="3">Uncharacterized protein LOC120055114</fullName>
    </submittedName>
</protein>
<dbReference type="Gene3D" id="3.30.420.10">
    <property type="entry name" value="Ribonuclease H-like superfamily/Ribonuclease H"/>
    <property type="match status" value="1"/>
</dbReference>
<dbReference type="GO" id="GO:0015074">
    <property type="term" value="P:DNA integration"/>
    <property type="evidence" value="ECO:0007669"/>
    <property type="project" value="InterPro"/>
</dbReference>
<dbReference type="Pfam" id="PF18701">
    <property type="entry name" value="DUF5641"/>
    <property type="match status" value="1"/>
</dbReference>
<dbReference type="InterPro" id="IPR036397">
    <property type="entry name" value="RNaseH_sf"/>
</dbReference>
<accession>A0A8U1BZC2</accession>
<dbReference type="InterPro" id="IPR001584">
    <property type="entry name" value="Integrase_cat-core"/>
</dbReference>
<dbReference type="InterPro" id="IPR012337">
    <property type="entry name" value="RNaseH-like_sf"/>
</dbReference>